<sequence length="204" mass="23335">MIKVAVERVRSAMLDLCEPLHEVFEQAEGLSRERLPELAGKIDYRWLTTHTTRGFAHYLLSEKPHGALGDWSLSGNHSQNGSLWVHNGTHAVRLLHTRDESHVPPPGLNRARRAFYRNPPLGKVVTLDGEDANHQLLMLWRIDSDGLPIFRVVRTNGEWKWGQVEKVDIDFILPETAEDLEDLEFMPAEEELELEFPAEEDDAN</sequence>
<keyword evidence="2" id="KW-1185">Reference proteome</keyword>
<evidence type="ECO:0000313" key="2">
    <source>
        <dbReference type="Proteomes" id="UP000295674"/>
    </source>
</evidence>
<dbReference type="EMBL" id="SMKS01000001">
    <property type="protein sequence ID" value="TDD10605.1"/>
    <property type="molecule type" value="Genomic_DNA"/>
</dbReference>
<accession>A0A4R4W695</accession>
<evidence type="ECO:0000313" key="1">
    <source>
        <dbReference type="EMBL" id="TDD10605.1"/>
    </source>
</evidence>
<reference evidence="1 2" key="1">
    <citation type="submission" date="2019-03" db="EMBL/GenBank/DDBJ databases">
        <title>Draft genome sequences of novel Actinobacteria.</title>
        <authorList>
            <person name="Sahin N."/>
            <person name="Ay H."/>
            <person name="Saygin H."/>
        </authorList>
    </citation>
    <scope>NUCLEOTIDE SEQUENCE [LARGE SCALE GENOMIC DNA]</scope>
    <source>
        <strain evidence="1 2">16K309</strain>
    </source>
</reference>
<name>A0A4R4W695_9PSEU</name>
<gene>
    <name evidence="1" type="ORF">E1181_00840</name>
</gene>
<dbReference type="AlphaFoldDB" id="A0A4R4W695"/>
<protein>
    <submittedName>
        <fullName evidence="1">Uncharacterized protein</fullName>
    </submittedName>
</protein>
<dbReference type="Proteomes" id="UP000295674">
    <property type="component" value="Unassembled WGS sequence"/>
</dbReference>
<dbReference type="RefSeq" id="WP_132671903.1">
    <property type="nucleotide sequence ID" value="NZ_SMKS01000001.1"/>
</dbReference>
<proteinExistence type="predicted"/>
<dbReference type="OrthoDB" id="5112668at2"/>
<comment type="caution">
    <text evidence="1">The sequence shown here is derived from an EMBL/GenBank/DDBJ whole genome shotgun (WGS) entry which is preliminary data.</text>
</comment>
<organism evidence="1 2">
    <name type="scientific">Saccharopolyspora terrae</name>
    <dbReference type="NCBI Taxonomy" id="2530384"/>
    <lineage>
        <taxon>Bacteria</taxon>
        <taxon>Bacillati</taxon>
        <taxon>Actinomycetota</taxon>
        <taxon>Actinomycetes</taxon>
        <taxon>Pseudonocardiales</taxon>
        <taxon>Pseudonocardiaceae</taxon>
        <taxon>Saccharopolyspora</taxon>
    </lineage>
</organism>